<dbReference type="InterPro" id="IPR011335">
    <property type="entry name" value="Restrct_endonuc-II-like"/>
</dbReference>
<dbReference type="Proteomes" id="UP000283210">
    <property type="component" value="Chromosome 9"/>
</dbReference>
<dbReference type="Pfam" id="PF09588">
    <property type="entry name" value="YqaJ"/>
    <property type="match status" value="1"/>
</dbReference>
<evidence type="ECO:0000313" key="4">
    <source>
        <dbReference type="Proteomes" id="UP000283210"/>
    </source>
</evidence>
<sequence length="389" mass="42764">MKITLDAGSAPVVVNGTACSCSAGRAFCNHLVALLFQSAHYSTMGFESVPLPLSCTSSLQTWHRPRTQGISPEATNDMIVRKPAAKEKDKVKTGVKCTLYKAYCGPLPDPHLIASGEKLKGIHPQLGICKLLCGFQDIRLVESKFGPVPFGSVLSYQCPPDSSRDVIKHPVPQSFLSCLWRDIVLHLQLSSILRAKHQCHLRSLEVTREISAAIEAETRQQSKSQLWRQVRQPRLTASRFREVCHVRGESSARSLAVRMLKGTAQTAAMKRGLDREEDILWEYADHCDVSVTQCGIIIHPDAPHLGATPDAKVFDPKEMPPFGLAEIKSCDVDDVSQETTDDPQLIDRSCHGKRNHAIPDVKLLHSPYGPLNINSQASNGLSSQGFFSA</sequence>
<organism evidence="3 4">
    <name type="scientific">Oryzias javanicus</name>
    <name type="common">Javanese ricefish</name>
    <name type="synonym">Aplocheilus javanicus</name>
    <dbReference type="NCBI Taxonomy" id="123683"/>
    <lineage>
        <taxon>Eukaryota</taxon>
        <taxon>Metazoa</taxon>
        <taxon>Chordata</taxon>
        <taxon>Craniata</taxon>
        <taxon>Vertebrata</taxon>
        <taxon>Euteleostomi</taxon>
        <taxon>Actinopterygii</taxon>
        <taxon>Neopterygii</taxon>
        <taxon>Teleostei</taxon>
        <taxon>Neoteleostei</taxon>
        <taxon>Acanthomorphata</taxon>
        <taxon>Ovalentaria</taxon>
        <taxon>Atherinomorphae</taxon>
        <taxon>Beloniformes</taxon>
        <taxon>Adrianichthyidae</taxon>
        <taxon>Oryziinae</taxon>
        <taxon>Oryzias</taxon>
    </lineage>
</organism>
<dbReference type="OrthoDB" id="261614at2759"/>
<reference evidence="3 4" key="1">
    <citation type="submission" date="2018-11" db="EMBL/GenBank/DDBJ databases">
        <authorList>
            <person name="Lopez-Roques C."/>
            <person name="Donnadieu C."/>
            <person name="Bouchez O."/>
            <person name="Klopp C."/>
            <person name="Cabau C."/>
            <person name="Zahm M."/>
        </authorList>
    </citation>
    <scope>NUCLEOTIDE SEQUENCE [LARGE SCALE GENOMIC DNA]</scope>
    <source>
        <strain evidence="3">RS831</strain>
        <tissue evidence="3">Whole body</tissue>
    </source>
</reference>
<keyword evidence="1" id="KW-0479">Metal-binding</keyword>
<dbReference type="Gene3D" id="3.90.320.10">
    <property type="match status" value="1"/>
</dbReference>
<dbReference type="PROSITE" id="PS51257">
    <property type="entry name" value="PROKAR_LIPOPROTEIN"/>
    <property type="match status" value="1"/>
</dbReference>
<dbReference type="GO" id="GO:0008270">
    <property type="term" value="F:zinc ion binding"/>
    <property type="evidence" value="ECO:0007669"/>
    <property type="project" value="UniProtKB-KW"/>
</dbReference>
<proteinExistence type="predicted"/>
<dbReference type="EMBL" id="CM012445">
    <property type="protein sequence ID" value="RVE68886.1"/>
    <property type="molecule type" value="Genomic_DNA"/>
</dbReference>
<dbReference type="InterPro" id="IPR011604">
    <property type="entry name" value="PDDEXK-like_dom_sf"/>
</dbReference>
<dbReference type="InterPro" id="IPR019080">
    <property type="entry name" value="YqaJ_viral_recombinase"/>
</dbReference>
<dbReference type="GO" id="GO:0006281">
    <property type="term" value="P:DNA repair"/>
    <property type="evidence" value="ECO:0007669"/>
    <property type="project" value="UniProtKB-ARBA"/>
</dbReference>
<dbReference type="AlphaFoldDB" id="A0A437D1L7"/>
<keyword evidence="1" id="KW-0863">Zinc-finger</keyword>
<keyword evidence="4" id="KW-1185">Reference proteome</keyword>
<reference evidence="3 4" key="2">
    <citation type="submission" date="2019-01" db="EMBL/GenBank/DDBJ databases">
        <title>A chromosome length genome reference of the Java medaka (oryzias javanicus).</title>
        <authorList>
            <person name="Herpin A."/>
            <person name="Takehana Y."/>
            <person name="Naruse K."/>
            <person name="Ansai S."/>
            <person name="Kawaguchi M."/>
        </authorList>
    </citation>
    <scope>NUCLEOTIDE SEQUENCE [LARGE SCALE GENOMIC DNA]</scope>
    <source>
        <strain evidence="3">RS831</strain>
        <tissue evidence="3">Whole body</tissue>
    </source>
</reference>
<dbReference type="InterPro" id="IPR007527">
    <property type="entry name" value="Znf_SWIM"/>
</dbReference>
<gene>
    <name evidence="3" type="ORF">OJAV_G00096610</name>
</gene>
<dbReference type="PROSITE" id="PS50966">
    <property type="entry name" value="ZF_SWIM"/>
    <property type="match status" value="1"/>
</dbReference>
<name>A0A437D1L7_ORYJA</name>
<evidence type="ECO:0000256" key="1">
    <source>
        <dbReference type="PROSITE-ProRule" id="PRU00325"/>
    </source>
</evidence>
<evidence type="ECO:0000313" key="3">
    <source>
        <dbReference type="EMBL" id="RVE68886.1"/>
    </source>
</evidence>
<protein>
    <recommendedName>
        <fullName evidence="2">SWIM-type domain-containing protein</fullName>
    </recommendedName>
</protein>
<dbReference type="InterPro" id="IPR051703">
    <property type="entry name" value="NF-kappa-B_Signaling_Reg"/>
</dbReference>
<dbReference type="SUPFAM" id="SSF52980">
    <property type="entry name" value="Restriction endonuclease-like"/>
    <property type="match status" value="1"/>
</dbReference>
<dbReference type="PANTHER" id="PTHR46609:SF7">
    <property type="match status" value="1"/>
</dbReference>
<keyword evidence="1" id="KW-0862">Zinc</keyword>
<accession>A0A437D1L7</accession>
<feature type="domain" description="SWIM-type" evidence="2">
    <location>
        <begin position="1"/>
        <end position="39"/>
    </location>
</feature>
<dbReference type="CDD" id="cd22343">
    <property type="entry name" value="PDDEXK_lambda_exonuclease-like"/>
    <property type="match status" value="1"/>
</dbReference>
<evidence type="ECO:0000259" key="2">
    <source>
        <dbReference type="PROSITE" id="PS50966"/>
    </source>
</evidence>
<dbReference type="PANTHER" id="PTHR46609">
    <property type="entry name" value="EXONUCLEASE, PHAGE-TYPE/RECB, C-TERMINAL DOMAIN-CONTAINING PROTEIN"/>
    <property type="match status" value="1"/>
</dbReference>